<feature type="disulfide bond" evidence="10">
    <location>
        <begin position="95"/>
        <end position="110"/>
    </location>
</feature>
<feature type="chain" id="PRO_5046378151" evidence="12">
    <location>
        <begin position="27"/>
        <end position="517"/>
    </location>
</feature>
<dbReference type="InterPro" id="IPR036055">
    <property type="entry name" value="LDL_receptor-like_sf"/>
</dbReference>
<dbReference type="GeneID" id="107106983"/>
<feature type="transmembrane region" description="Helical" evidence="11">
    <location>
        <begin position="473"/>
        <end position="498"/>
    </location>
</feature>
<dbReference type="Pfam" id="PF00129">
    <property type="entry name" value="MHC_I"/>
    <property type="match status" value="1"/>
</dbReference>
<keyword evidence="7 11" id="KW-0472">Membrane</keyword>
<keyword evidence="4 12" id="KW-0732">Signal</keyword>
<dbReference type="InterPro" id="IPR036179">
    <property type="entry name" value="Ig-like_dom_sf"/>
</dbReference>
<evidence type="ECO:0000256" key="11">
    <source>
        <dbReference type="SAM" id="Phobius"/>
    </source>
</evidence>
<evidence type="ECO:0000256" key="3">
    <source>
        <dbReference type="ARBA" id="ARBA00022692"/>
    </source>
</evidence>
<dbReference type="Pfam" id="PF00057">
    <property type="entry name" value="Ldl_recept_a"/>
    <property type="match status" value="4"/>
</dbReference>
<dbReference type="InterPro" id="IPR003597">
    <property type="entry name" value="Ig_C1-set"/>
</dbReference>
<evidence type="ECO:0000256" key="6">
    <source>
        <dbReference type="ARBA" id="ARBA00022989"/>
    </source>
</evidence>
<evidence type="ECO:0000256" key="9">
    <source>
        <dbReference type="ARBA" id="ARBA00023180"/>
    </source>
</evidence>
<dbReference type="InterPro" id="IPR003006">
    <property type="entry name" value="Ig/MHC_CS"/>
</dbReference>
<feature type="disulfide bond" evidence="10">
    <location>
        <begin position="148"/>
        <end position="160"/>
    </location>
</feature>
<dbReference type="PROSITE" id="PS50068">
    <property type="entry name" value="LDLRA_2"/>
    <property type="match status" value="5"/>
</dbReference>
<evidence type="ECO:0000313" key="15">
    <source>
        <dbReference type="RefSeq" id="XP_015262684.1"/>
    </source>
</evidence>
<dbReference type="PANTHER" id="PTHR16675:SF242">
    <property type="entry name" value="MAJOR HISTOCOMPATIBILITY COMPLEX CLASS I-RELATED GENE PROTEIN"/>
    <property type="match status" value="1"/>
</dbReference>
<keyword evidence="6 11" id="KW-1133">Transmembrane helix</keyword>
<keyword evidence="8 10" id="KW-1015">Disulfide bond</keyword>
<feature type="disulfide bond" evidence="10">
    <location>
        <begin position="61"/>
        <end position="76"/>
    </location>
</feature>
<comment type="caution">
    <text evidence="10">Lacks conserved residue(s) required for the propagation of feature annotation.</text>
</comment>
<dbReference type="PROSITE" id="PS00290">
    <property type="entry name" value="IG_MHC"/>
    <property type="match status" value="1"/>
</dbReference>
<dbReference type="SMART" id="SM00407">
    <property type="entry name" value="IGc1"/>
    <property type="match status" value="1"/>
</dbReference>
<dbReference type="PROSITE" id="PS50835">
    <property type="entry name" value="IG_LIKE"/>
    <property type="match status" value="1"/>
</dbReference>
<dbReference type="InterPro" id="IPR037055">
    <property type="entry name" value="MHC_I-like_Ag-recog_sf"/>
</dbReference>
<gene>
    <name evidence="15" type="primary">LOC107106983</name>
</gene>
<feature type="disulfide bond" evidence="10">
    <location>
        <begin position="49"/>
        <end position="67"/>
    </location>
</feature>
<keyword evidence="9" id="KW-0325">Glycoprotein</keyword>
<feature type="disulfide bond" evidence="10">
    <location>
        <begin position="112"/>
        <end position="124"/>
    </location>
</feature>
<evidence type="ECO:0000256" key="10">
    <source>
        <dbReference type="PROSITE-ProRule" id="PRU00124"/>
    </source>
</evidence>
<dbReference type="InterPro" id="IPR013783">
    <property type="entry name" value="Ig-like_fold"/>
</dbReference>
<dbReference type="Gene3D" id="4.10.400.10">
    <property type="entry name" value="Low-density Lipoprotein Receptor"/>
    <property type="match status" value="5"/>
</dbReference>
<evidence type="ECO:0000256" key="2">
    <source>
        <dbReference type="ARBA" id="ARBA00022451"/>
    </source>
</evidence>
<dbReference type="PROSITE" id="PS51257">
    <property type="entry name" value="PROKAR_LIPOPROTEIN"/>
    <property type="match status" value="1"/>
</dbReference>
<feature type="disulfide bond" evidence="10">
    <location>
        <begin position="167"/>
        <end position="182"/>
    </location>
</feature>
<reference evidence="15" key="1">
    <citation type="submission" date="2025-08" db="UniProtKB">
        <authorList>
            <consortium name="RefSeq"/>
        </authorList>
    </citation>
    <scope>IDENTIFICATION</scope>
</reference>
<feature type="disulfide bond" evidence="10">
    <location>
        <begin position="155"/>
        <end position="173"/>
    </location>
</feature>
<dbReference type="SUPFAM" id="SSF54452">
    <property type="entry name" value="MHC antigen-recognition domain"/>
    <property type="match status" value="1"/>
</dbReference>
<dbReference type="InterPro" id="IPR011161">
    <property type="entry name" value="MHC_I-like_Ag-recog"/>
</dbReference>
<dbReference type="CDD" id="cd00112">
    <property type="entry name" value="LDLa"/>
    <property type="match status" value="4"/>
</dbReference>
<evidence type="ECO:0000256" key="7">
    <source>
        <dbReference type="ARBA" id="ARBA00023136"/>
    </source>
</evidence>
<keyword evidence="5" id="KW-0391">Immunity</keyword>
<evidence type="ECO:0000256" key="8">
    <source>
        <dbReference type="ARBA" id="ARBA00023157"/>
    </source>
</evidence>
<dbReference type="Gene3D" id="3.30.500.10">
    <property type="entry name" value="MHC class I-like antigen recognition-like"/>
    <property type="match status" value="1"/>
</dbReference>
<evidence type="ECO:0000256" key="5">
    <source>
        <dbReference type="ARBA" id="ARBA00022859"/>
    </source>
</evidence>
<dbReference type="SUPFAM" id="SSF48726">
    <property type="entry name" value="Immunoglobulin"/>
    <property type="match status" value="1"/>
</dbReference>
<sequence length="517" mass="58567">MARLQRPSLVLGLAALLLLLLGGCSGEGCRDDGDEDLCSPFCFLNEFKCQNGEFIPELWTCDGYDDCGDDSDEASCPCQFFQCKNGHRVEEDELCDGDDNCRDGSDEAGCACGESQFQCANGRCVPLELSCDGFDHCGDDSDEANCTCTEAQFQCRNGRCVYEFWTCDGVDHCLDDSDEANCTCADDQFACKNGRCIPGLLACDGEDSCGDGSDEKDALCAIQGSTAHSLFYFRTVVTKFGQGLPRFIEAGYLDGQPIEYFDSHTRRVVPRAPWMEANLNEQYWNEQTDLVHVNERWLRDYLLILQNHYNQTGGFHTFQCIQGCELSEDQTKRRYYHWEAYDGRDIDRRAHEETGHWKYFRHEDCIEELKEYLGYRRKAQQRKEPPMVKVTHRESTGSLETLVCRVYGFYPKQIEATWRKDGVAWEQETLRGGVVPNSDGTFYTWLSIQINPQDRDRYQCHVEHIALKQPDSAWPIVGGVLGAVAALLLLAGILWYITRARVSTSNLRGNNPDPQQP</sequence>
<dbReference type="SMART" id="SM00192">
    <property type="entry name" value="LDLa"/>
    <property type="match status" value="5"/>
</dbReference>
<comment type="subcellular location">
    <subcellularLocation>
        <location evidence="1">Membrane</location>
        <topology evidence="1">Single-pass type I membrane protein</topology>
    </subcellularLocation>
</comment>
<dbReference type="Proteomes" id="UP000694871">
    <property type="component" value="Unplaced"/>
</dbReference>
<organism evidence="14 15">
    <name type="scientific">Gekko japonicus</name>
    <name type="common">Schlegel's Japanese gecko</name>
    <dbReference type="NCBI Taxonomy" id="146911"/>
    <lineage>
        <taxon>Eukaryota</taxon>
        <taxon>Metazoa</taxon>
        <taxon>Chordata</taxon>
        <taxon>Craniata</taxon>
        <taxon>Vertebrata</taxon>
        <taxon>Euteleostomi</taxon>
        <taxon>Lepidosauria</taxon>
        <taxon>Squamata</taxon>
        <taxon>Bifurcata</taxon>
        <taxon>Gekkota</taxon>
        <taxon>Gekkonidae</taxon>
        <taxon>Gekkoninae</taxon>
        <taxon>Gekko</taxon>
    </lineage>
</organism>
<keyword evidence="14" id="KW-1185">Reference proteome</keyword>
<dbReference type="InterPro" id="IPR011162">
    <property type="entry name" value="MHC_I/II-like_Ag-recog"/>
</dbReference>
<dbReference type="Pfam" id="PF07654">
    <property type="entry name" value="C1-set"/>
    <property type="match status" value="1"/>
</dbReference>
<feature type="disulfide bond" evidence="10">
    <location>
        <begin position="191"/>
        <end position="209"/>
    </location>
</feature>
<dbReference type="RefSeq" id="XP_015262684.1">
    <property type="nucleotide sequence ID" value="XM_015407198.1"/>
</dbReference>
<evidence type="ECO:0000256" key="1">
    <source>
        <dbReference type="ARBA" id="ARBA00004479"/>
    </source>
</evidence>
<name>A0ABM1JMJ7_GEKJA</name>
<feature type="disulfide bond" evidence="10">
    <location>
        <begin position="131"/>
        <end position="146"/>
    </location>
</feature>
<protein>
    <submittedName>
        <fullName evidence="15">Class I histocompatibility antigen, F10 alpha chain-like</fullName>
    </submittedName>
</protein>
<keyword evidence="3 11" id="KW-0812">Transmembrane</keyword>
<feature type="disulfide bond" evidence="10">
    <location>
        <begin position="119"/>
        <end position="137"/>
    </location>
</feature>
<keyword evidence="2" id="KW-0490">MHC I</keyword>
<feature type="domain" description="Ig-like" evidence="13">
    <location>
        <begin position="386"/>
        <end position="464"/>
    </location>
</feature>
<evidence type="ECO:0000256" key="4">
    <source>
        <dbReference type="ARBA" id="ARBA00022729"/>
    </source>
</evidence>
<dbReference type="InterPro" id="IPR007110">
    <property type="entry name" value="Ig-like_dom"/>
</dbReference>
<proteinExistence type="predicted"/>
<dbReference type="InterPro" id="IPR002172">
    <property type="entry name" value="LDrepeatLR_classA_rpt"/>
</dbReference>
<dbReference type="SUPFAM" id="SSF57424">
    <property type="entry name" value="LDL receptor-like module"/>
    <property type="match status" value="4"/>
</dbReference>
<evidence type="ECO:0000259" key="13">
    <source>
        <dbReference type="PROSITE" id="PS50835"/>
    </source>
</evidence>
<feature type="signal peptide" evidence="12">
    <location>
        <begin position="1"/>
        <end position="26"/>
    </location>
</feature>
<feature type="disulfide bond" evidence="10">
    <location>
        <begin position="184"/>
        <end position="196"/>
    </location>
</feature>
<evidence type="ECO:0000313" key="14">
    <source>
        <dbReference type="Proteomes" id="UP000694871"/>
    </source>
</evidence>
<accession>A0ABM1JMJ7</accession>
<feature type="disulfide bond" evidence="10">
    <location>
        <begin position="83"/>
        <end position="101"/>
    </location>
</feature>
<dbReference type="CDD" id="cd07698">
    <property type="entry name" value="IgC1_MHC_I_alpha3"/>
    <property type="match status" value="1"/>
</dbReference>
<dbReference type="PRINTS" id="PR00261">
    <property type="entry name" value="LDLRECEPTOR"/>
</dbReference>
<evidence type="ECO:0000256" key="12">
    <source>
        <dbReference type="SAM" id="SignalP"/>
    </source>
</evidence>
<dbReference type="PANTHER" id="PTHR16675">
    <property type="entry name" value="MHC CLASS I-RELATED"/>
    <property type="match status" value="1"/>
</dbReference>
<dbReference type="InterPro" id="IPR050208">
    <property type="entry name" value="MHC_class-I_related"/>
</dbReference>
<dbReference type="Gene3D" id="2.60.40.10">
    <property type="entry name" value="Immunoglobulins"/>
    <property type="match status" value="1"/>
</dbReference>